<dbReference type="Proteomes" id="UP001307760">
    <property type="component" value="Unassembled WGS sequence"/>
</dbReference>
<organism evidence="2 3">
    <name type="scientific">Streptomyces bugieae</name>
    <dbReference type="NCBI Taxonomy" id="3098223"/>
    <lineage>
        <taxon>Bacteria</taxon>
        <taxon>Bacillati</taxon>
        <taxon>Actinomycetota</taxon>
        <taxon>Actinomycetes</taxon>
        <taxon>Kitasatosporales</taxon>
        <taxon>Streptomycetaceae</taxon>
        <taxon>Streptomyces</taxon>
    </lineage>
</organism>
<gene>
    <name evidence="2" type="ORF">V2J85_32820</name>
</gene>
<dbReference type="EMBL" id="JAZBJP010000033">
    <property type="protein sequence ID" value="MEE4424060.1"/>
    <property type="molecule type" value="Genomic_DNA"/>
</dbReference>
<comment type="caution">
    <text evidence="2">The sequence shown here is derived from an EMBL/GenBank/DDBJ whole genome shotgun (WGS) entry which is preliminary data.</text>
</comment>
<keyword evidence="3" id="KW-1185">Reference proteome</keyword>
<evidence type="ECO:0000313" key="2">
    <source>
        <dbReference type="EMBL" id="MEE4424060.1"/>
    </source>
</evidence>
<name>A0ABU7P0T1_9ACTN</name>
<feature type="chain" id="PRO_5046591360" description="SH3 domain-containing protein" evidence="1">
    <location>
        <begin position="23"/>
        <end position="114"/>
    </location>
</feature>
<dbReference type="RefSeq" id="WP_330823617.1">
    <property type="nucleotide sequence ID" value="NZ_JAZBJP010000033.1"/>
</dbReference>
<accession>A0ABU7P0T1</accession>
<proteinExistence type="predicted"/>
<evidence type="ECO:0000256" key="1">
    <source>
        <dbReference type="SAM" id="SignalP"/>
    </source>
</evidence>
<evidence type="ECO:0008006" key="4">
    <source>
        <dbReference type="Google" id="ProtNLM"/>
    </source>
</evidence>
<evidence type="ECO:0000313" key="3">
    <source>
        <dbReference type="Proteomes" id="UP001307760"/>
    </source>
</evidence>
<dbReference type="Gene3D" id="2.30.30.40">
    <property type="entry name" value="SH3 Domains"/>
    <property type="match status" value="1"/>
</dbReference>
<feature type="signal peptide" evidence="1">
    <location>
        <begin position="1"/>
        <end position="22"/>
    </location>
</feature>
<reference evidence="2 3" key="1">
    <citation type="submission" date="2023-12" db="EMBL/GenBank/DDBJ databases">
        <title>30 novel species of actinomycetes from the DSMZ collection.</title>
        <authorList>
            <person name="Nouioui I."/>
        </authorList>
    </citation>
    <scope>NUCLEOTIDE SEQUENCE [LARGE SCALE GENOMIC DNA]</scope>
    <source>
        <strain evidence="2 3">DSM 41528</strain>
    </source>
</reference>
<keyword evidence="1" id="KW-0732">Signal</keyword>
<protein>
    <recommendedName>
        <fullName evidence="4">SH3 domain-containing protein</fullName>
    </recommendedName>
</protein>
<sequence>MSLWVVSGVLGGAVAAGPVSLAAPVVAAADDNPGSPARPMGRVVAEEGLVVRTGPSNRYRSVGSKRYGAVVGIVCQVNGQRVKGNPVWYKLSDASYAWSSERGIVSEGADPRWC</sequence>